<comment type="subcellular location">
    <subcellularLocation>
        <location evidence="1">Cell membrane</location>
        <topology evidence="1">Multi-pass membrane protein</topology>
    </subcellularLocation>
</comment>
<feature type="transmembrane region" description="Helical" evidence="7">
    <location>
        <begin position="85"/>
        <end position="103"/>
    </location>
</feature>
<dbReference type="InterPro" id="IPR053166">
    <property type="entry name" value="UPF0718_permease"/>
</dbReference>
<dbReference type="Pfam" id="PF03773">
    <property type="entry name" value="ArsP_1"/>
    <property type="match status" value="1"/>
</dbReference>
<name>A0ABY8F1C8_9HYPH</name>
<gene>
    <name evidence="8" type="ORF">K1718_24015</name>
</gene>
<feature type="transmembrane region" description="Helical" evidence="7">
    <location>
        <begin position="287"/>
        <end position="312"/>
    </location>
</feature>
<feature type="transmembrane region" description="Helical" evidence="7">
    <location>
        <begin position="255"/>
        <end position="275"/>
    </location>
</feature>
<evidence type="ECO:0000256" key="4">
    <source>
        <dbReference type="ARBA" id="ARBA00022692"/>
    </source>
</evidence>
<keyword evidence="9" id="KW-1185">Reference proteome</keyword>
<dbReference type="Proteomes" id="UP001209803">
    <property type="component" value="Chromosome"/>
</dbReference>
<feature type="transmembrane region" description="Helical" evidence="7">
    <location>
        <begin position="15"/>
        <end position="32"/>
    </location>
</feature>
<evidence type="ECO:0000256" key="6">
    <source>
        <dbReference type="ARBA" id="ARBA00023136"/>
    </source>
</evidence>
<dbReference type="RefSeq" id="WP_265680575.1">
    <property type="nucleotide sequence ID" value="NZ_CP120863.1"/>
</dbReference>
<reference evidence="8 9" key="1">
    <citation type="submission" date="2023-03" db="EMBL/GenBank/DDBJ databases">
        <title>Roseibium porphyridii sp. nov. and Roseibium rhodosorbium sp. nov. isolated from marine algae, Porphyridium cruentum and Rhodosorus marinus, respectively.</title>
        <authorList>
            <person name="Lee M.W."/>
            <person name="Choi B.J."/>
            <person name="Lee J.K."/>
            <person name="Choi D.G."/>
            <person name="Baek J.H."/>
            <person name="Bayburt H."/>
            <person name="Kim J.M."/>
            <person name="Han D.M."/>
            <person name="Kim K.H."/>
            <person name="Jeon C.O."/>
        </authorList>
    </citation>
    <scope>NUCLEOTIDE SEQUENCE [LARGE SCALE GENOMIC DNA]</scope>
    <source>
        <strain evidence="8 9">KMA01</strain>
    </source>
</reference>
<feature type="transmembrane region" description="Helical" evidence="7">
    <location>
        <begin position="146"/>
        <end position="168"/>
    </location>
</feature>
<feature type="transmembrane region" description="Helical" evidence="7">
    <location>
        <begin position="318"/>
        <end position="336"/>
    </location>
</feature>
<proteinExistence type="inferred from homology"/>
<feature type="transmembrane region" description="Helical" evidence="7">
    <location>
        <begin position="215"/>
        <end position="235"/>
    </location>
</feature>
<keyword evidence="4 7" id="KW-0812">Transmembrane</keyword>
<evidence type="ECO:0000256" key="3">
    <source>
        <dbReference type="ARBA" id="ARBA00022475"/>
    </source>
</evidence>
<dbReference type="PANTHER" id="PTHR42775">
    <property type="entry name" value="PERMEASE RV2963-RELATED"/>
    <property type="match status" value="1"/>
</dbReference>
<comment type="similarity">
    <text evidence="2">Belongs to the UPF0718 family.</text>
</comment>
<feature type="transmembrane region" description="Helical" evidence="7">
    <location>
        <begin position="39"/>
        <end position="65"/>
    </location>
</feature>
<evidence type="ECO:0000256" key="7">
    <source>
        <dbReference type="SAM" id="Phobius"/>
    </source>
</evidence>
<accession>A0ABY8F1C8</accession>
<evidence type="ECO:0000313" key="9">
    <source>
        <dbReference type="Proteomes" id="UP001209803"/>
    </source>
</evidence>
<sequence length="340" mass="35309">MADHAVPMTQRRRYLAVYGCGLAILIAAGFNWPEQALNVAVFVSWGLISVAPIVIPGILLTAWIIASGADAHIASVFDGRTGKTIFAAALIGAITPVCGVTVLPMMAGLLAAGVPLAPIMAFWLSSPVTDPAMLATTAATLGLSFAVGKTVAAFGLGLFGGAITALFAQRPWAKSALRDTGLAQRLSTKRCAGDVSYDPWVWQTPSRRSAFAAQFLATSRLIVICLVPAFAAEYALNAALTPDALAAYVGEDQWWAIPAAVFVGAPAYIDGYAALPLTRGLIDNGMAPGAAMAFLVSGGVVSIWGAMAIAPILKLKPFLLYLILAVLGSLAAGYAFQWIV</sequence>
<dbReference type="EMBL" id="CP120863">
    <property type="protein sequence ID" value="WFE89189.1"/>
    <property type="molecule type" value="Genomic_DNA"/>
</dbReference>
<keyword evidence="6 7" id="KW-0472">Membrane</keyword>
<organism evidence="8 9">
    <name type="scientific">Roseibium porphyridii</name>
    <dbReference type="NCBI Taxonomy" id="2866279"/>
    <lineage>
        <taxon>Bacteria</taxon>
        <taxon>Pseudomonadati</taxon>
        <taxon>Pseudomonadota</taxon>
        <taxon>Alphaproteobacteria</taxon>
        <taxon>Hyphomicrobiales</taxon>
        <taxon>Stappiaceae</taxon>
        <taxon>Roseibium</taxon>
    </lineage>
</organism>
<dbReference type="InterPro" id="IPR005524">
    <property type="entry name" value="DUF318"/>
</dbReference>
<evidence type="ECO:0000256" key="1">
    <source>
        <dbReference type="ARBA" id="ARBA00004651"/>
    </source>
</evidence>
<evidence type="ECO:0000313" key="8">
    <source>
        <dbReference type="EMBL" id="WFE89189.1"/>
    </source>
</evidence>
<protein>
    <submittedName>
        <fullName evidence="8">Permease</fullName>
    </submittedName>
</protein>
<dbReference type="PANTHER" id="PTHR42775:SF1">
    <property type="entry name" value="PERMEASE RV2963-RELATED"/>
    <property type="match status" value="1"/>
</dbReference>
<keyword evidence="5 7" id="KW-1133">Transmembrane helix</keyword>
<keyword evidence="3" id="KW-1003">Cell membrane</keyword>
<evidence type="ECO:0000256" key="2">
    <source>
        <dbReference type="ARBA" id="ARBA00006386"/>
    </source>
</evidence>
<evidence type="ECO:0000256" key="5">
    <source>
        <dbReference type="ARBA" id="ARBA00022989"/>
    </source>
</evidence>